<dbReference type="EMBL" id="JRPC02000008">
    <property type="protein sequence ID" value="TLE16195.1"/>
    <property type="molecule type" value="Genomic_DNA"/>
</dbReference>
<accession>A0A4U8UF76</accession>
<evidence type="ECO:0000313" key="1">
    <source>
        <dbReference type="EMBL" id="TLE16195.1"/>
    </source>
</evidence>
<sequence>MPIWLVTNGILLPKQDKAFWQSCRENAIEIHPTKYPIKIDWDEIQRICKEEVVVFRFFMGSDKKQKVMTKMILNPKGNSNPFESFIGCTLNQCAQLYNGRLYPCTFTAYIEYFNKHFSQNLQITPLDFIDIHKPNLTYQEILSFMAKPLPFCRYCYTMKWQHIGEWKTSKKDILEYLE</sequence>
<reference evidence="1 2" key="1">
    <citation type="journal article" date="2014" name="Genome Announc.">
        <title>Draft genome sequences of eight enterohepatic helicobacter species isolated from both laboratory and wild rodents.</title>
        <authorList>
            <person name="Sheh A."/>
            <person name="Shen Z."/>
            <person name="Fox J.G."/>
        </authorList>
    </citation>
    <scope>NUCLEOTIDE SEQUENCE [LARGE SCALE GENOMIC DNA]</scope>
    <source>
        <strain evidence="1 2">MIT-03-7007</strain>
    </source>
</reference>
<dbReference type="RefSeq" id="WP_052087392.1">
    <property type="nucleotide sequence ID" value="NZ_JRPC02000008.1"/>
</dbReference>
<evidence type="ECO:0000313" key="2">
    <source>
        <dbReference type="Proteomes" id="UP000029920"/>
    </source>
</evidence>
<protein>
    <recommendedName>
        <fullName evidence="3">4Fe4S-binding SPASM domain-containing protein</fullName>
    </recommendedName>
</protein>
<name>A0A4U8UF76_9HELI</name>
<comment type="caution">
    <text evidence="1">The sequence shown here is derived from an EMBL/GenBank/DDBJ whole genome shotgun (WGS) entry which is preliminary data.</text>
</comment>
<organism evidence="1 2">
    <name type="scientific">Helicobacter apodemus</name>
    <dbReference type="NCBI Taxonomy" id="135569"/>
    <lineage>
        <taxon>Bacteria</taxon>
        <taxon>Pseudomonadati</taxon>
        <taxon>Campylobacterota</taxon>
        <taxon>Epsilonproteobacteria</taxon>
        <taxon>Campylobacterales</taxon>
        <taxon>Helicobacteraceae</taxon>
        <taxon>Helicobacter</taxon>
    </lineage>
</organism>
<dbReference type="Proteomes" id="UP000029920">
    <property type="component" value="Unassembled WGS sequence"/>
</dbReference>
<gene>
    <name evidence="1" type="ORF">LS72_003750</name>
</gene>
<dbReference type="AlphaFoldDB" id="A0A4U8UF76"/>
<proteinExistence type="predicted"/>
<dbReference type="Gene3D" id="3.20.20.70">
    <property type="entry name" value="Aldolase class I"/>
    <property type="match status" value="1"/>
</dbReference>
<dbReference type="InterPro" id="IPR013785">
    <property type="entry name" value="Aldolase_TIM"/>
</dbReference>
<evidence type="ECO:0008006" key="3">
    <source>
        <dbReference type="Google" id="ProtNLM"/>
    </source>
</evidence>
<keyword evidence="2" id="KW-1185">Reference proteome</keyword>